<evidence type="ECO:0000313" key="2">
    <source>
        <dbReference type="EMBL" id="KAK1136780.1"/>
    </source>
</evidence>
<dbReference type="GO" id="GO:0006406">
    <property type="term" value="P:mRNA export from nucleus"/>
    <property type="evidence" value="ECO:0007669"/>
    <property type="project" value="TreeGrafter"/>
</dbReference>
<feature type="region of interest" description="Disordered" evidence="1">
    <location>
        <begin position="59"/>
        <end position="89"/>
    </location>
</feature>
<dbReference type="PANTHER" id="PTHR13265:SF0">
    <property type="entry name" value="HPR1"/>
    <property type="match status" value="1"/>
</dbReference>
<gene>
    <name evidence="2" type="ORF">K0M31_001316</name>
</gene>
<dbReference type="PANTHER" id="PTHR13265">
    <property type="entry name" value="THO COMPLEX SUBUNIT 1"/>
    <property type="match status" value="1"/>
</dbReference>
<reference evidence="2" key="1">
    <citation type="submission" date="2021-10" db="EMBL/GenBank/DDBJ databases">
        <title>Melipona bicolor Genome sequencing and assembly.</title>
        <authorList>
            <person name="Araujo N.S."/>
            <person name="Arias M.C."/>
        </authorList>
    </citation>
    <scope>NUCLEOTIDE SEQUENCE</scope>
    <source>
        <strain evidence="2">USP_2M_L1-L4_2017</strain>
        <tissue evidence="2">Whole body</tissue>
    </source>
</reference>
<dbReference type="GO" id="GO:0000445">
    <property type="term" value="C:THO complex part of transcription export complex"/>
    <property type="evidence" value="ECO:0007669"/>
    <property type="project" value="TreeGrafter"/>
</dbReference>
<dbReference type="AlphaFoldDB" id="A0AA40GGG7"/>
<organism evidence="2 3">
    <name type="scientific">Melipona bicolor</name>
    <dbReference type="NCBI Taxonomy" id="60889"/>
    <lineage>
        <taxon>Eukaryota</taxon>
        <taxon>Metazoa</taxon>
        <taxon>Ecdysozoa</taxon>
        <taxon>Arthropoda</taxon>
        <taxon>Hexapoda</taxon>
        <taxon>Insecta</taxon>
        <taxon>Pterygota</taxon>
        <taxon>Neoptera</taxon>
        <taxon>Endopterygota</taxon>
        <taxon>Hymenoptera</taxon>
        <taxon>Apocrita</taxon>
        <taxon>Aculeata</taxon>
        <taxon>Apoidea</taxon>
        <taxon>Anthophila</taxon>
        <taxon>Apidae</taxon>
        <taxon>Melipona</taxon>
    </lineage>
</organism>
<evidence type="ECO:0000256" key="1">
    <source>
        <dbReference type="SAM" id="MobiDB-lite"/>
    </source>
</evidence>
<accession>A0AA40GGG7</accession>
<protein>
    <submittedName>
        <fullName evidence="2">Uncharacterized protein</fullName>
    </submittedName>
</protein>
<comment type="caution">
    <text evidence="2">The sequence shown here is derived from an EMBL/GenBank/DDBJ whole genome shotgun (WGS) entry which is preliminary data.</text>
</comment>
<keyword evidence="3" id="KW-1185">Reference proteome</keyword>
<proteinExistence type="predicted"/>
<dbReference type="InterPro" id="IPR021861">
    <property type="entry name" value="THO_THOC1"/>
</dbReference>
<name>A0AA40GGG7_9HYME</name>
<sequence>MRQVKLIHKLKPDQVDWVKATIEQVCLTDRTPPDGPTFIEIVKNILKRKGHWNVWKNEGCPPFKRPTPDSSANIEKLRKPKRPRHRTGDVIRDAQTVGKYHMGNRKFTKLWNLVSQQP</sequence>
<evidence type="ECO:0000313" key="3">
    <source>
        <dbReference type="Proteomes" id="UP001177670"/>
    </source>
</evidence>
<dbReference type="EMBL" id="JAHYIQ010000001">
    <property type="protein sequence ID" value="KAK1136780.1"/>
    <property type="molecule type" value="Genomic_DNA"/>
</dbReference>
<dbReference type="Pfam" id="PF11957">
    <property type="entry name" value="efThoc1"/>
    <property type="match status" value="1"/>
</dbReference>
<dbReference type="Proteomes" id="UP001177670">
    <property type="component" value="Unassembled WGS sequence"/>
</dbReference>